<evidence type="ECO:0000313" key="1">
    <source>
        <dbReference type="EMBL" id="SSX16392.1"/>
    </source>
</evidence>
<dbReference type="VEuPathDB" id="VectorBase:CSON010801"/>
<gene>
    <name evidence="2" type="primary">CSON010801</name>
</gene>
<dbReference type="EMBL" id="UFQT01004486">
    <property type="protein sequence ID" value="SSX35705.1"/>
    <property type="molecule type" value="Genomic_DNA"/>
</dbReference>
<reference evidence="2" key="2">
    <citation type="submission" date="2018-07" db="EMBL/GenBank/DDBJ databases">
        <authorList>
            <person name="Quirk P.G."/>
            <person name="Krulwich T.A."/>
        </authorList>
    </citation>
    <scope>NUCLEOTIDE SEQUENCE</scope>
</reference>
<evidence type="ECO:0000313" key="2">
    <source>
        <dbReference type="EMBL" id="SSX35705.1"/>
    </source>
</evidence>
<accession>A0A336N191</accession>
<organism evidence="2">
    <name type="scientific">Culicoides sonorensis</name>
    <name type="common">Biting midge</name>
    <dbReference type="NCBI Taxonomy" id="179676"/>
    <lineage>
        <taxon>Eukaryota</taxon>
        <taxon>Metazoa</taxon>
        <taxon>Ecdysozoa</taxon>
        <taxon>Arthropoda</taxon>
        <taxon>Hexapoda</taxon>
        <taxon>Insecta</taxon>
        <taxon>Pterygota</taxon>
        <taxon>Neoptera</taxon>
        <taxon>Endopterygota</taxon>
        <taxon>Diptera</taxon>
        <taxon>Nematocera</taxon>
        <taxon>Chironomoidea</taxon>
        <taxon>Ceratopogonidae</taxon>
        <taxon>Ceratopogoninae</taxon>
        <taxon>Culicoides</taxon>
        <taxon>Monoculicoides</taxon>
    </lineage>
</organism>
<dbReference type="EMBL" id="UFQS01004486">
    <property type="protein sequence ID" value="SSX16392.1"/>
    <property type="molecule type" value="Genomic_DNA"/>
</dbReference>
<protein>
    <submittedName>
        <fullName evidence="2">CSON010801 protein</fullName>
    </submittedName>
</protein>
<sequence>MKVHIDILHIVLLRWFLGLK</sequence>
<reference evidence="1" key="1">
    <citation type="submission" date="2018-04" db="EMBL/GenBank/DDBJ databases">
        <authorList>
            <person name="Go L.Y."/>
            <person name="Mitchell J.A."/>
        </authorList>
    </citation>
    <scope>NUCLEOTIDE SEQUENCE</scope>
    <source>
        <tissue evidence="1">Whole organism</tissue>
    </source>
</reference>
<name>A0A336N191_CULSO</name>
<dbReference type="AlphaFoldDB" id="A0A336N191"/>
<proteinExistence type="predicted"/>